<reference evidence="1" key="1">
    <citation type="submission" date="2022-04" db="EMBL/GenBank/DDBJ databases">
        <title>Genome of the entomopathogenic fungus Entomophthora muscae.</title>
        <authorList>
            <person name="Elya C."/>
            <person name="Lovett B.R."/>
            <person name="Lee E."/>
            <person name="Macias A.M."/>
            <person name="Hajek A.E."/>
            <person name="De Bivort B.L."/>
            <person name="Kasson M.T."/>
            <person name="De Fine Licht H.H."/>
            <person name="Stajich J.E."/>
        </authorList>
    </citation>
    <scope>NUCLEOTIDE SEQUENCE</scope>
    <source>
        <strain evidence="1">Berkeley</strain>
    </source>
</reference>
<evidence type="ECO:0000313" key="2">
    <source>
        <dbReference type="Proteomes" id="UP001165960"/>
    </source>
</evidence>
<accession>A0ACC2ST20</accession>
<evidence type="ECO:0000313" key="1">
    <source>
        <dbReference type="EMBL" id="KAJ9065267.1"/>
    </source>
</evidence>
<sequence length="197" mass="23051">MDEATCDYINRLTLDDLKNEPELAEEISAYQEKLEIEKEKFNDPQFFIKPAETSLLDILLVFTSLHGDRVSWFKSLDSYFKQYLSNEISHDDYTSKNLELTKKQKLFFHQSKTLISNLKNPATYNRCDVALEIEEILKHEVELLKQTASYQTAKVMTEKTEKDYSQEAKEASERIPEIREQIASKLMDLHQIMASLE</sequence>
<proteinExistence type="predicted"/>
<name>A0ACC2ST20_9FUNG</name>
<gene>
    <name evidence="1" type="ORF">DSO57_1021446</name>
</gene>
<comment type="caution">
    <text evidence="1">The sequence shown here is derived from an EMBL/GenBank/DDBJ whole genome shotgun (WGS) entry which is preliminary data.</text>
</comment>
<protein>
    <submittedName>
        <fullName evidence="1">Uncharacterized protein</fullName>
    </submittedName>
</protein>
<dbReference type="Proteomes" id="UP001165960">
    <property type="component" value="Unassembled WGS sequence"/>
</dbReference>
<organism evidence="1 2">
    <name type="scientific">Entomophthora muscae</name>
    <dbReference type="NCBI Taxonomy" id="34485"/>
    <lineage>
        <taxon>Eukaryota</taxon>
        <taxon>Fungi</taxon>
        <taxon>Fungi incertae sedis</taxon>
        <taxon>Zoopagomycota</taxon>
        <taxon>Entomophthoromycotina</taxon>
        <taxon>Entomophthoromycetes</taxon>
        <taxon>Entomophthorales</taxon>
        <taxon>Entomophthoraceae</taxon>
        <taxon>Entomophthora</taxon>
    </lineage>
</organism>
<keyword evidence="2" id="KW-1185">Reference proteome</keyword>
<dbReference type="EMBL" id="QTSX02004364">
    <property type="protein sequence ID" value="KAJ9065267.1"/>
    <property type="molecule type" value="Genomic_DNA"/>
</dbReference>